<evidence type="ECO:0000256" key="6">
    <source>
        <dbReference type="SAM" id="MobiDB-lite"/>
    </source>
</evidence>
<evidence type="ECO:0000313" key="8">
    <source>
        <dbReference type="EMBL" id="KAK3241265.1"/>
    </source>
</evidence>
<evidence type="ECO:0000256" key="4">
    <source>
        <dbReference type="ARBA" id="ARBA00023163"/>
    </source>
</evidence>
<dbReference type="GO" id="GO:0003677">
    <property type="term" value="F:DNA binding"/>
    <property type="evidence" value="ECO:0007669"/>
    <property type="project" value="UniProtKB-KW"/>
</dbReference>
<gene>
    <name evidence="8" type="ORF">CYMTET_48954</name>
</gene>
<comment type="subcellular location">
    <subcellularLocation>
        <location evidence="1">Nucleus</location>
    </subcellularLocation>
</comment>
<accession>A0AAE0BSW3</accession>
<feature type="domain" description="AP2/ERF" evidence="7">
    <location>
        <begin position="14"/>
        <end position="71"/>
    </location>
</feature>
<evidence type="ECO:0000256" key="5">
    <source>
        <dbReference type="ARBA" id="ARBA00023242"/>
    </source>
</evidence>
<evidence type="ECO:0000256" key="3">
    <source>
        <dbReference type="ARBA" id="ARBA00023125"/>
    </source>
</evidence>
<keyword evidence="5" id="KW-0539">Nucleus</keyword>
<dbReference type="InterPro" id="IPR036955">
    <property type="entry name" value="AP2/ERF_dom_sf"/>
</dbReference>
<reference evidence="8 9" key="1">
    <citation type="journal article" date="2015" name="Genome Biol. Evol.">
        <title>Comparative Genomics of a Bacterivorous Green Alga Reveals Evolutionary Causalities and Consequences of Phago-Mixotrophic Mode of Nutrition.</title>
        <authorList>
            <person name="Burns J.A."/>
            <person name="Paasch A."/>
            <person name="Narechania A."/>
            <person name="Kim E."/>
        </authorList>
    </citation>
    <scope>NUCLEOTIDE SEQUENCE [LARGE SCALE GENOMIC DNA]</scope>
    <source>
        <strain evidence="8 9">PLY_AMNH</strain>
    </source>
</reference>
<organism evidence="8 9">
    <name type="scientific">Cymbomonas tetramitiformis</name>
    <dbReference type="NCBI Taxonomy" id="36881"/>
    <lineage>
        <taxon>Eukaryota</taxon>
        <taxon>Viridiplantae</taxon>
        <taxon>Chlorophyta</taxon>
        <taxon>Pyramimonadophyceae</taxon>
        <taxon>Pyramimonadales</taxon>
        <taxon>Pyramimonadaceae</taxon>
        <taxon>Cymbomonas</taxon>
    </lineage>
</organism>
<dbReference type="GO" id="GO:0005634">
    <property type="term" value="C:nucleus"/>
    <property type="evidence" value="ECO:0007669"/>
    <property type="project" value="UniProtKB-SubCell"/>
</dbReference>
<dbReference type="GO" id="GO:0003700">
    <property type="term" value="F:DNA-binding transcription factor activity"/>
    <property type="evidence" value="ECO:0007669"/>
    <property type="project" value="InterPro"/>
</dbReference>
<feature type="compositionally biased region" description="Basic and acidic residues" evidence="6">
    <location>
        <begin position="128"/>
        <end position="144"/>
    </location>
</feature>
<feature type="region of interest" description="Disordered" evidence="6">
    <location>
        <begin position="72"/>
        <end position="144"/>
    </location>
</feature>
<dbReference type="EMBL" id="LGRX02033434">
    <property type="protein sequence ID" value="KAK3241265.1"/>
    <property type="molecule type" value="Genomic_DNA"/>
</dbReference>
<dbReference type="Gene3D" id="3.30.730.10">
    <property type="entry name" value="AP2/ERF domain"/>
    <property type="match status" value="1"/>
</dbReference>
<feature type="compositionally biased region" description="Basic and acidic residues" evidence="6">
    <location>
        <begin position="1"/>
        <end position="11"/>
    </location>
</feature>
<sequence>MSPKLDQERSPQQRYIGVKQRSNGFWEATISKDRKLISLGKEFCSAEEAARFRDRKACDLLSSKSLKLNFPEEANATAGRSTTPVSQASPGKGHTDHEPRRRKERCSTPQISAPSQCTAHTGQVQELESGREVDSPDTRSEPESNNKALVGACALLLCAALLTANLLGQTGNYDSALDNSRGSLPVCTEEVNPLQLRWLLPAEELWASWAHQLEVDLTGGWKYDRENLAPKALTLLLVEPNGEGISLERLQDAVAAALPRCLAQDCLLFLDGSTFAEQEDFKEARGELQQLLARFLMRCPHGVVSLRGLQAMQVEVLPALQSAVSESGAYTYNGRAVPSTGATFILTAELPKAAMTSCVSDEDRCSQDVKSALEAHWQGAREYETTSAVSFEDALTYARAFRRRIDFVAPMRS</sequence>
<dbReference type="InterPro" id="IPR016177">
    <property type="entry name" value="DNA-bd_dom_sf"/>
</dbReference>
<dbReference type="Proteomes" id="UP001190700">
    <property type="component" value="Unassembled WGS sequence"/>
</dbReference>
<comment type="caution">
    <text evidence="8">The sequence shown here is derived from an EMBL/GenBank/DDBJ whole genome shotgun (WGS) entry which is preliminary data.</text>
</comment>
<evidence type="ECO:0000313" key="9">
    <source>
        <dbReference type="Proteomes" id="UP001190700"/>
    </source>
</evidence>
<name>A0AAE0BSW3_9CHLO</name>
<protein>
    <recommendedName>
        <fullName evidence="7">AP2/ERF domain-containing protein</fullName>
    </recommendedName>
</protein>
<feature type="compositionally biased region" description="Polar residues" evidence="6">
    <location>
        <begin position="107"/>
        <end position="126"/>
    </location>
</feature>
<keyword evidence="3" id="KW-0238">DNA-binding</keyword>
<dbReference type="SMART" id="SM00380">
    <property type="entry name" value="AP2"/>
    <property type="match status" value="1"/>
</dbReference>
<keyword evidence="2" id="KW-0805">Transcription regulation</keyword>
<evidence type="ECO:0000256" key="2">
    <source>
        <dbReference type="ARBA" id="ARBA00023015"/>
    </source>
</evidence>
<dbReference type="AlphaFoldDB" id="A0AAE0BSW3"/>
<evidence type="ECO:0000259" key="7">
    <source>
        <dbReference type="PROSITE" id="PS51032"/>
    </source>
</evidence>
<dbReference type="PROSITE" id="PS51032">
    <property type="entry name" value="AP2_ERF"/>
    <property type="match status" value="1"/>
</dbReference>
<feature type="region of interest" description="Disordered" evidence="6">
    <location>
        <begin position="1"/>
        <end position="21"/>
    </location>
</feature>
<dbReference type="SUPFAM" id="SSF54171">
    <property type="entry name" value="DNA-binding domain"/>
    <property type="match status" value="1"/>
</dbReference>
<keyword evidence="4" id="KW-0804">Transcription</keyword>
<keyword evidence="9" id="KW-1185">Reference proteome</keyword>
<dbReference type="InterPro" id="IPR001471">
    <property type="entry name" value="AP2/ERF_dom"/>
</dbReference>
<feature type="compositionally biased region" description="Polar residues" evidence="6">
    <location>
        <begin position="78"/>
        <end position="89"/>
    </location>
</feature>
<proteinExistence type="predicted"/>
<evidence type="ECO:0000256" key="1">
    <source>
        <dbReference type="ARBA" id="ARBA00004123"/>
    </source>
</evidence>